<dbReference type="AlphaFoldDB" id="A0A1H6M202"/>
<keyword evidence="3" id="KW-1185">Reference proteome</keyword>
<keyword evidence="1" id="KW-0812">Transmembrane</keyword>
<keyword evidence="1" id="KW-0472">Membrane</keyword>
<keyword evidence="1" id="KW-1133">Transmembrane helix</keyword>
<dbReference type="Pfam" id="PF10825">
    <property type="entry name" value="DUF2752"/>
    <property type="match status" value="1"/>
</dbReference>
<reference evidence="2 3" key="1">
    <citation type="submission" date="2016-10" db="EMBL/GenBank/DDBJ databases">
        <authorList>
            <person name="de Groot N.N."/>
        </authorList>
    </citation>
    <scope>NUCLEOTIDE SEQUENCE [LARGE SCALE GENOMIC DNA]</scope>
    <source>
        <strain evidence="2 3">CGMCC 1.10825</strain>
    </source>
</reference>
<accession>A0A1H6M202</accession>
<dbReference type="OrthoDB" id="9815897at2"/>
<evidence type="ECO:0008006" key="4">
    <source>
        <dbReference type="Google" id="ProtNLM"/>
    </source>
</evidence>
<dbReference type="InterPro" id="IPR021215">
    <property type="entry name" value="DUF2752"/>
</dbReference>
<feature type="transmembrane region" description="Helical" evidence="1">
    <location>
        <begin position="118"/>
        <end position="135"/>
    </location>
</feature>
<proteinExistence type="predicted"/>
<evidence type="ECO:0000256" key="1">
    <source>
        <dbReference type="SAM" id="Phobius"/>
    </source>
</evidence>
<dbReference type="STRING" id="1159016.SAMN02927937_02195"/>
<dbReference type="Proteomes" id="UP000199634">
    <property type="component" value="Unassembled WGS sequence"/>
</dbReference>
<evidence type="ECO:0000313" key="2">
    <source>
        <dbReference type="EMBL" id="SEH92868.1"/>
    </source>
</evidence>
<evidence type="ECO:0000313" key="3">
    <source>
        <dbReference type="Proteomes" id="UP000199634"/>
    </source>
</evidence>
<feature type="transmembrane region" description="Helical" evidence="1">
    <location>
        <begin position="76"/>
        <end position="97"/>
    </location>
</feature>
<sequence length="138" mass="16120">MYLKKNKLYFFLFIACIAGYIWLFYNMTGFNTTNNTVGVCVFKKITTIPCPSCGTTRSIVSLLQGHFSQALYTNPLGIVVFVFMLVLPFWILADFFLKKTTLFDCYKKTEIWLRKPQITIPLILLVLINWIWNIIKQL</sequence>
<feature type="transmembrane region" description="Helical" evidence="1">
    <location>
        <begin position="7"/>
        <end position="25"/>
    </location>
</feature>
<organism evidence="2 3">
    <name type="scientific">Paenimyroides marinum</name>
    <dbReference type="NCBI Taxonomy" id="1159016"/>
    <lineage>
        <taxon>Bacteria</taxon>
        <taxon>Pseudomonadati</taxon>
        <taxon>Bacteroidota</taxon>
        <taxon>Flavobacteriia</taxon>
        <taxon>Flavobacteriales</taxon>
        <taxon>Flavobacteriaceae</taxon>
        <taxon>Paenimyroides</taxon>
    </lineage>
</organism>
<dbReference type="EMBL" id="FNXE01000032">
    <property type="protein sequence ID" value="SEH92868.1"/>
    <property type="molecule type" value="Genomic_DNA"/>
</dbReference>
<gene>
    <name evidence="2" type="ORF">SAMN02927937_02195</name>
</gene>
<protein>
    <recommendedName>
        <fullName evidence="4">DUF2752 domain-containing protein</fullName>
    </recommendedName>
</protein>
<name>A0A1H6M202_9FLAO</name>